<dbReference type="Pfam" id="PF01342">
    <property type="entry name" value="SAND"/>
    <property type="match status" value="1"/>
</dbReference>
<dbReference type="InterPro" id="IPR059099">
    <property type="entry name" value="GMEB1/2/Spe-44_dom"/>
</dbReference>
<evidence type="ECO:0000256" key="9">
    <source>
        <dbReference type="ARBA" id="ARBA00023242"/>
    </source>
</evidence>
<evidence type="ECO:0000256" key="4">
    <source>
        <dbReference type="ARBA" id="ARBA00022833"/>
    </source>
</evidence>
<evidence type="ECO:0000256" key="8">
    <source>
        <dbReference type="ARBA" id="ARBA00023163"/>
    </source>
</evidence>
<evidence type="ECO:0000313" key="13">
    <source>
        <dbReference type="Proteomes" id="UP001230051"/>
    </source>
</evidence>
<organism evidence="12 13">
    <name type="scientific">Acipenser oxyrinchus oxyrinchus</name>
    <dbReference type="NCBI Taxonomy" id="40147"/>
    <lineage>
        <taxon>Eukaryota</taxon>
        <taxon>Metazoa</taxon>
        <taxon>Chordata</taxon>
        <taxon>Craniata</taxon>
        <taxon>Vertebrata</taxon>
        <taxon>Euteleostomi</taxon>
        <taxon>Actinopterygii</taxon>
        <taxon>Chondrostei</taxon>
        <taxon>Acipenseriformes</taxon>
        <taxon>Acipenseridae</taxon>
        <taxon>Acipenser</taxon>
    </lineage>
</organism>
<evidence type="ECO:0000313" key="12">
    <source>
        <dbReference type="EMBL" id="KAK1147491.1"/>
    </source>
</evidence>
<keyword evidence="4" id="KW-0862">Zinc</keyword>
<dbReference type="PROSITE" id="PS50864">
    <property type="entry name" value="SAND"/>
    <property type="match status" value="1"/>
</dbReference>
<dbReference type="AlphaFoldDB" id="A0AAD8CEY1"/>
<keyword evidence="3" id="KW-0479">Metal-binding</keyword>
<evidence type="ECO:0000256" key="3">
    <source>
        <dbReference type="ARBA" id="ARBA00022723"/>
    </source>
</evidence>
<dbReference type="PANTHER" id="PTHR10417:SF2">
    <property type="entry name" value="GLUCOCORTICOID MODULATORY ELEMENT-BINDING PROTEIN 2"/>
    <property type="match status" value="1"/>
</dbReference>
<dbReference type="Pfam" id="PF25892">
    <property type="entry name" value="Spe-44"/>
    <property type="match status" value="1"/>
</dbReference>
<accession>A0AAD8CEY1</accession>
<evidence type="ECO:0000256" key="7">
    <source>
        <dbReference type="ARBA" id="ARBA00023125"/>
    </source>
</evidence>
<keyword evidence="6 10" id="KW-0175">Coiled coil</keyword>
<evidence type="ECO:0000256" key="2">
    <source>
        <dbReference type="ARBA" id="ARBA00022490"/>
    </source>
</evidence>
<evidence type="ECO:0000256" key="6">
    <source>
        <dbReference type="ARBA" id="ARBA00023054"/>
    </source>
</evidence>
<keyword evidence="13" id="KW-1185">Reference proteome</keyword>
<gene>
    <name evidence="12" type="primary">Gmeb2</name>
    <name evidence="12" type="ORF">AOXY_G35534</name>
</gene>
<comment type="caution">
    <text evidence="12">The sequence shown here is derived from an EMBL/GenBank/DDBJ whole genome shotgun (WGS) entry which is preliminary data.</text>
</comment>
<dbReference type="Proteomes" id="UP001230051">
    <property type="component" value="Unassembled WGS sequence"/>
</dbReference>
<proteinExistence type="predicted"/>
<keyword evidence="2" id="KW-0963">Cytoplasm</keyword>
<dbReference type="EMBL" id="JAGXEW010000106">
    <property type="protein sequence ID" value="KAK1147491.1"/>
    <property type="molecule type" value="Genomic_DNA"/>
</dbReference>
<reference evidence="12" key="1">
    <citation type="submission" date="2022-02" db="EMBL/GenBank/DDBJ databases">
        <title>Atlantic sturgeon de novo genome assembly.</title>
        <authorList>
            <person name="Stock M."/>
            <person name="Klopp C."/>
            <person name="Guiguen Y."/>
            <person name="Cabau C."/>
            <person name="Parinello H."/>
            <person name="Santidrian Yebra-Pimentel E."/>
            <person name="Kuhl H."/>
            <person name="Dirks R.P."/>
            <person name="Guessner J."/>
            <person name="Wuertz S."/>
            <person name="Du K."/>
            <person name="Schartl M."/>
        </authorList>
    </citation>
    <scope>NUCLEOTIDE SEQUENCE</scope>
    <source>
        <strain evidence="12">STURGEONOMICS-FGT-2020</strain>
        <tissue evidence="12">Whole blood</tissue>
    </source>
</reference>
<name>A0AAD8CEY1_ACIOX</name>
<evidence type="ECO:0000256" key="5">
    <source>
        <dbReference type="ARBA" id="ARBA00023015"/>
    </source>
</evidence>
<keyword evidence="9" id="KW-0539">Nucleus</keyword>
<dbReference type="PANTHER" id="PTHR10417">
    <property type="entry name" value="GLUCOCORTICOID MODULATORY ELEMENT-BINDING PROTEIN"/>
    <property type="match status" value="1"/>
</dbReference>
<comment type="subcellular location">
    <subcellularLocation>
        <location evidence="1">Cytoplasm</location>
    </subcellularLocation>
</comment>
<feature type="coiled-coil region" evidence="10">
    <location>
        <begin position="327"/>
        <end position="361"/>
    </location>
</feature>
<sequence>MASSEVSVHVEEVVVVTTPDTAADGSAVEEVKTVLVTTDLSQQRMKTGTCFFVCEGLTEESMEAETETTTFTESTLLEKEAVIAVKLSEEVENLEPEVIYPITCGDIRANLIWKKFVCPGINIKCVQYNEHVISPKEFVHLAGKSTLKDWKRAIRLNGIMLRKIMDSGELDFYQHAKVCSNTCRSTKIDLVGTRASLSSQQSTEFIPITPASADSNCLSNFQALLNGSPATFTVEPSDDSAEWITTIGEDTVTFWRGLKDAGLLDEVIEEFQKEVKETLKGLQDRIQQPPLQITDAALLNNIVQNFGMLDLVKKVLTSHKSQMDRYREQYTRSLVALEQQCDEHRKRAKELKSKSQHLNNVLMTLTPVSTAPTPKRPRLTRATSGPASVAAHVSAHPTQITLTSALPVTQLTNLPLGKVVSAVSNTPQQTATFTTTNSPLLGGYTVLASPGTAIPNTVEIQPDASNLTVLSTAAIQDGSTIVKVMSPFQLLTLPALGATLQNMAAAGGTLMAVPTSTVETSVTQAEESAVIEEKDAQGEKQ</sequence>
<keyword evidence="8" id="KW-0804">Transcription</keyword>
<evidence type="ECO:0000259" key="11">
    <source>
        <dbReference type="PROSITE" id="PS50864"/>
    </source>
</evidence>
<evidence type="ECO:0000256" key="1">
    <source>
        <dbReference type="ARBA" id="ARBA00004496"/>
    </source>
</evidence>
<dbReference type="GO" id="GO:0000978">
    <property type="term" value="F:RNA polymerase II cis-regulatory region sequence-specific DNA binding"/>
    <property type="evidence" value="ECO:0007669"/>
    <property type="project" value="TreeGrafter"/>
</dbReference>
<dbReference type="InterPro" id="IPR000770">
    <property type="entry name" value="SAND_dom"/>
</dbReference>
<dbReference type="InterPro" id="IPR010919">
    <property type="entry name" value="SAND-like_dom_sf"/>
</dbReference>
<protein>
    <submittedName>
        <fullName evidence="12">Glucocorticoid modulatory element-binding protein 2 isoform X1</fullName>
    </submittedName>
</protein>
<dbReference type="SUPFAM" id="SSF63763">
    <property type="entry name" value="SAND domain-like"/>
    <property type="match status" value="1"/>
</dbReference>
<dbReference type="FunFam" id="3.10.390.10:FF:000003">
    <property type="entry name" value="glucocorticoid modulatory element-binding protein 1 isoform X2"/>
    <property type="match status" value="1"/>
</dbReference>
<dbReference type="GO" id="GO:0006357">
    <property type="term" value="P:regulation of transcription by RNA polymerase II"/>
    <property type="evidence" value="ECO:0007669"/>
    <property type="project" value="TreeGrafter"/>
</dbReference>
<dbReference type="Gene3D" id="3.10.390.10">
    <property type="entry name" value="SAND domain-like"/>
    <property type="match status" value="1"/>
</dbReference>
<dbReference type="GO" id="GO:0005634">
    <property type="term" value="C:nucleus"/>
    <property type="evidence" value="ECO:0007669"/>
    <property type="project" value="TreeGrafter"/>
</dbReference>
<keyword evidence="5" id="KW-0805">Transcription regulation</keyword>
<dbReference type="GO" id="GO:0046872">
    <property type="term" value="F:metal ion binding"/>
    <property type="evidence" value="ECO:0007669"/>
    <property type="project" value="UniProtKB-KW"/>
</dbReference>
<dbReference type="GO" id="GO:0005737">
    <property type="term" value="C:cytoplasm"/>
    <property type="evidence" value="ECO:0007669"/>
    <property type="project" value="UniProtKB-SubCell"/>
</dbReference>
<evidence type="ECO:0000256" key="10">
    <source>
        <dbReference type="SAM" id="Coils"/>
    </source>
</evidence>
<feature type="domain" description="SAND" evidence="11">
    <location>
        <begin position="89"/>
        <end position="171"/>
    </location>
</feature>
<dbReference type="SMART" id="SM00258">
    <property type="entry name" value="SAND"/>
    <property type="match status" value="1"/>
</dbReference>
<keyword evidence="7" id="KW-0238">DNA-binding</keyword>